<gene>
    <name evidence="2" type="ORF">P167DRAFT_497823</name>
</gene>
<dbReference type="GO" id="GO:0004674">
    <property type="term" value="F:protein serine/threonine kinase activity"/>
    <property type="evidence" value="ECO:0007669"/>
    <property type="project" value="TreeGrafter"/>
</dbReference>
<dbReference type="GO" id="GO:0044773">
    <property type="term" value="P:mitotic DNA damage checkpoint signaling"/>
    <property type="evidence" value="ECO:0007669"/>
    <property type="project" value="TreeGrafter"/>
</dbReference>
<feature type="domain" description="Protein kinase" evidence="1">
    <location>
        <begin position="1"/>
        <end position="193"/>
    </location>
</feature>
<accession>A0A3N4K6Z1</accession>
<protein>
    <submittedName>
        <fullName evidence="2">Kinase-like protein</fullName>
    </submittedName>
</protein>
<dbReference type="EMBL" id="ML119447">
    <property type="protein sequence ID" value="RPB06327.1"/>
    <property type="molecule type" value="Genomic_DNA"/>
</dbReference>
<keyword evidence="2" id="KW-0808">Transferase</keyword>
<dbReference type="PANTHER" id="PTHR44167:SF24">
    <property type="entry name" value="SERINE_THREONINE-PROTEIN KINASE CHK2"/>
    <property type="match status" value="1"/>
</dbReference>
<dbReference type="PANTHER" id="PTHR44167">
    <property type="entry name" value="OVARIAN-SPECIFIC SERINE/THREONINE-PROTEIN KINASE LOK-RELATED"/>
    <property type="match status" value="1"/>
</dbReference>
<feature type="non-terminal residue" evidence="2">
    <location>
        <position position="193"/>
    </location>
</feature>
<dbReference type="GO" id="GO:0005634">
    <property type="term" value="C:nucleus"/>
    <property type="evidence" value="ECO:0007669"/>
    <property type="project" value="TreeGrafter"/>
</dbReference>
<dbReference type="SUPFAM" id="SSF56112">
    <property type="entry name" value="Protein kinase-like (PK-like)"/>
    <property type="match status" value="1"/>
</dbReference>
<dbReference type="InterPro" id="IPR000719">
    <property type="entry name" value="Prot_kinase_dom"/>
</dbReference>
<proteinExistence type="predicted"/>
<evidence type="ECO:0000259" key="1">
    <source>
        <dbReference type="PROSITE" id="PS50011"/>
    </source>
</evidence>
<dbReference type="Proteomes" id="UP000277580">
    <property type="component" value="Unassembled WGS sequence"/>
</dbReference>
<reference evidence="2 3" key="1">
    <citation type="journal article" date="2018" name="Nat. Ecol. Evol.">
        <title>Pezizomycetes genomes reveal the molecular basis of ectomycorrhizal truffle lifestyle.</title>
        <authorList>
            <person name="Murat C."/>
            <person name="Payen T."/>
            <person name="Noel B."/>
            <person name="Kuo A."/>
            <person name="Morin E."/>
            <person name="Chen J."/>
            <person name="Kohler A."/>
            <person name="Krizsan K."/>
            <person name="Balestrini R."/>
            <person name="Da Silva C."/>
            <person name="Montanini B."/>
            <person name="Hainaut M."/>
            <person name="Levati E."/>
            <person name="Barry K.W."/>
            <person name="Belfiori B."/>
            <person name="Cichocki N."/>
            <person name="Clum A."/>
            <person name="Dockter R.B."/>
            <person name="Fauchery L."/>
            <person name="Guy J."/>
            <person name="Iotti M."/>
            <person name="Le Tacon F."/>
            <person name="Lindquist E.A."/>
            <person name="Lipzen A."/>
            <person name="Malagnac F."/>
            <person name="Mello A."/>
            <person name="Molinier V."/>
            <person name="Miyauchi S."/>
            <person name="Poulain J."/>
            <person name="Riccioni C."/>
            <person name="Rubini A."/>
            <person name="Sitrit Y."/>
            <person name="Splivallo R."/>
            <person name="Traeger S."/>
            <person name="Wang M."/>
            <person name="Zifcakova L."/>
            <person name="Wipf D."/>
            <person name="Zambonelli A."/>
            <person name="Paolocci F."/>
            <person name="Nowrousian M."/>
            <person name="Ottonello S."/>
            <person name="Baldrian P."/>
            <person name="Spatafora J.W."/>
            <person name="Henrissat B."/>
            <person name="Nagy L.G."/>
            <person name="Aury J.M."/>
            <person name="Wincker P."/>
            <person name="Grigoriev I.V."/>
            <person name="Bonfante P."/>
            <person name="Martin F.M."/>
        </authorList>
    </citation>
    <scope>NUCLEOTIDE SEQUENCE [LARGE SCALE GENOMIC DNA]</scope>
    <source>
        <strain evidence="2 3">CCBAS932</strain>
    </source>
</reference>
<dbReference type="AlphaFoldDB" id="A0A3N4K6Z1"/>
<name>A0A3N4K6Z1_9PEZI</name>
<dbReference type="SMART" id="SM00220">
    <property type="entry name" value="S_TKc"/>
    <property type="match status" value="1"/>
</dbReference>
<sequence length="193" mass="21576">MFPEFFGWYQDARNNIFLAMEYLPGGDLGEYIRNDLVGANRESRTIITQLLNALKIMHEIGVVHGELKPTDVLIKSTSPFIIKLTDQGIGTSRYMAPEQLGYRPGDSNRKGFPKSAADVWAVGSLTYEIITGSLQLNRRALIDYCQGKITLPDPPMRGPNGASKTSTHFIEFLLEPDPSQRPSVVEALQHPWI</sequence>
<dbReference type="GO" id="GO:0005737">
    <property type="term" value="C:cytoplasm"/>
    <property type="evidence" value="ECO:0007669"/>
    <property type="project" value="TreeGrafter"/>
</dbReference>
<dbReference type="PROSITE" id="PS50011">
    <property type="entry name" value="PROTEIN_KINASE_DOM"/>
    <property type="match status" value="1"/>
</dbReference>
<dbReference type="GO" id="GO:0005524">
    <property type="term" value="F:ATP binding"/>
    <property type="evidence" value="ECO:0007669"/>
    <property type="project" value="InterPro"/>
</dbReference>
<dbReference type="OrthoDB" id="10252171at2759"/>
<organism evidence="2 3">
    <name type="scientific">Morchella conica CCBAS932</name>
    <dbReference type="NCBI Taxonomy" id="1392247"/>
    <lineage>
        <taxon>Eukaryota</taxon>
        <taxon>Fungi</taxon>
        <taxon>Dikarya</taxon>
        <taxon>Ascomycota</taxon>
        <taxon>Pezizomycotina</taxon>
        <taxon>Pezizomycetes</taxon>
        <taxon>Pezizales</taxon>
        <taxon>Morchellaceae</taxon>
        <taxon>Morchella</taxon>
    </lineage>
</organism>
<dbReference type="InterPro" id="IPR011009">
    <property type="entry name" value="Kinase-like_dom_sf"/>
</dbReference>
<dbReference type="STRING" id="1392247.A0A3N4K6Z1"/>
<dbReference type="Pfam" id="PF00069">
    <property type="entry name" value="Pkinase"/>
    <property type="match status" value="1"/>
</dbReference>
<dbReference type="Gene3D" id="1.10.510.10">
    <property type="entry name" value="Transferase(Phosphotransferase) domain 1"/>
    <property type="match status" value="1"/>
</dbReference>
<evidence type="ECO:0000313" key="2">
    <source>
        <dbReference type="EMBL" id="RPB06327.1"/>
    </source>
</evidence>
<keyword evidence="2" id="KW-0418">Kinase</keyword>
<dbReference type="InParanoid" id="A0A3N4K6Z1"/>
<evidence type="ECO:0000313" key="3">
    <source>
        <dbReference type="Proteomes" id="UP000277580"/>
    </source>
</evidence>
<keyword evidence="3" id="KW-1185">Reference proteome</keyword>